<evidence type="ECO:0000256" key="7">
    <source>
        <dbReference type="ARBA" id="ARBA00022827"/>
    </source>
</evidence>
<dbReference type="SUPFAM" id="SSF143631">
    <property type="entry name" value="ApbE-like"/>
    <property type="match status" value="1"/>
</dbReference>
<evidence type="ECO:0000256" key="8">
    <source>
        <dbReference type="ARBA" id="ARBA00022842"/>
    </source>
</evidence>
<evidence type="ECO:0000256" key="12">
    <source>
        <dbReference type="PIRSR" id="PIRSR006268-2"/>
    </source>
</evidence>
<evidence type="ECO:0000256" key="1">
    <source>
        <dbReference type="ARBA" id="ARBA00008282"/>
    </source>
</evidence>
<feature type="binding site" evidence="12">
    <location>
        <position position="295"/>
    </location>
    <ligand>
        <name>Mg(2+)</name>
        <dbReference type="ChEBI" id="CHEBI:18420"/>
    </ligand>
</feature>
<dbReference type="EC" id="2.7.1.180" evidence="2 11"/>
<dbReference type="RefSeq" id="WP_084122603.1">
    <property type="nucleotide sequence ID" value="NZ_FQVF01000024.1"/>
</dbReference>
<protein>
    <recommendedName>
        <fullName evidence="3 11">FAD:protein FMN transferase</fullName>
        <ecNumber evidence="2 11">2.7.1.180</ecNumber>
    </recommendedName>
    <alternativeName>
        <fullName evidence="9 11">Flavin transferase</fullName>
    </alternativeName>
</protein>
<keyword evidence="6 11" id="KW-0479">Metal-binding</keyword>
<evidence type="ECO:0000256" key="4">
    <source>
        <dbReference type="ARBA" id="ARBA00022630"/>
    </source>
</evidence>
<evidence type="ECO:0000313" key="14">
    <source>
        <dbReference type="Proteomes" id="UP000184517"/>
    </source>
</evidence>
<evidence type="ECO:0000256" key="3">
    <source>
        <dbReference type="ARBA" id="ARBA00016337"/>
    </source>
</evidence>
<organism evidence="13 14">
    <name type="scientific">Marinomonas polaris DSM 16579</name>
    <dbReference type="NCBI Taxonomy" id="1122206"/>
    <lineage>
        <taxon>Bacteria</taxon>
        <taxon>Pseudomonadati</taxon>
        <taxon>Pseudomonadota</taxon>
        <taxon>Gammaproteobacteria</taxon>
        <taxon>Oceanospirillales</taxon>
        <taxon>Oceanospirillaceae</taxon>
        <taxon>Marinomonas</taxon>
    </lineage>
</organism>
<dbReference type="Gene3D" id="3.10.520.10">
    <property type="entry name" value="ApbE-like domains"/>
    <property type="match status" value="1"/>
</dbReference>
<proteinExistence type="inferred from homology"/>
<keyword evidence="8 11" id="KW-0460">Magnesium</keyword>
<dbReference type="PANTHER" id="PTHR30040">
    <property type="entry name" value="THIAMINE BIOSYNTHESIS LIPOPROTEIN APBE"/>
    <property type="match status" value="1"/>
</dbReference>
<gene>
    <name evidence="13" type="ORF">SAMN02745753_04171</name>
</gene>
<feature type="binding site" evidence="12">
    <location>
        <position position="175"/>
    </location>
    <ligand>
        <name>Mg(2+)</name>
        <dbReference type="ChEBI" id="CHEBI:18420"/>
    </ligand>
</feature>
<evidence type="ECO:0000256" key="5">
    <source>
        <dbReference type="ARBA" id="ARBA00022679"/>
    </source>
</evidence>
<comment type="similarity">
    <text evidence="1 11">Belongs to the ApbE family.</text>
</comment>
<keyword evidence="13" id="KW-0449">Lipoprotein</keyword>
<dbReference type="InterPro" id="IPR024932">
    <property type="entry name" value="ApbE"/>
</dbReference>
<keyword evidence="5 11" id="KW-0808">Transferase</keyword>
<name>A0A1M5L000_9GAMM</name>
<sequence>MKFIEALIIDSSFNPSNHPNPSLWQENKHSYKIQFECMASNCSILIECEQTQLAKNAAKKAIIEAWRIEHKFSRYQANNTFSEIHSKTDITQILDQETAQLMVFANHAYHASEGLFDITSGILRKAWKFDGSDNLPQQSVINELLTNVGWTKLGWSPNNPTELKLPSGMELDFGGIGKEYAVDKMLSICRIILSKTSAAFLINCGGDLACNGRRLNGESWKVGIESINDQEKSKHIVALSSGALATSGDSRRFLFKDGIRYSHVLNPITGLAMIDAPRSVTVAAPTCINAGIISTLALLQGSDAESFLASLDMPYWLSN</sequence>
<keyword evidence="7 11" id="KW-0274">FAD</keyword>
<dbReference type="EMBL" id="FQVF01000024">
    <property type="protein sequence ID" value="SHG58089.1"/>
    <property type="molecule type" value="Genomic_DNA"/>
</dbReference>
<dbReference type="InterPro" id="IPR003374">
    <property type="entry name" value="ApbE-like_sf"/>
</dbReference>
<accession>A0A1M5L000</accession>
<comment type="catalytic activity">
    <reaction evidence="10 11">
        <text>L-threonyl-[protein] + FAD = FMN-L-threonyl-[protein] + AMP + H(+)</text>
        <dbReference type="Rhea" id="RHEA:36847"/>
        <dbReference type="Rhea" id="RHEA-COMP:11060"/>
        <dbReference type="Rhea" id="RHEA-COMP:11061"/>
        <dbReference type="ChEBI" id="CHEBI:15378"/>
        <dbReference type="ChEBI" id="CHEBI:30013"/>
        <dbReference type="ChEBI" id="CHEBI:57692"/>
        <dbReference type="ChEBI" id="CHEBI:74257"/>
        <dbReference type="ChEBI" id="CHEBI:456215"/>
        <dbReference type="EC" id="2.7.1.180"/>
    </reaction>
</comment>
<keyword evidence="14" id="KW-1185">Reference proteome</keyword>
<dbReference type="GO" id="GO:0016740">
    <property type="term" value="F:transferase activity"/>
    <property type="evidence" value="ECO:0007669"/>
    <property type="project" value="UniProtKB-UniRule"/>
</dbReference>
<evidence type="ECO:0000256" key="11">
    <source>
        <dbReference type="PIRNR" id="PIRNR006268"/>
    </source>
</evidence>
<dbReference type="PANTHER" id="PTHR30040:SF2">
    <property type="entry name" value="FAD:PROTEIN FMN TRANSFERASE"/>
    <property type="match status" value="1"/>
</dbReference>
<dbReference type="GO" id="GO:0046872">
    <property type="term" value="F:metal ion binding"/>
    <property type="evidence" value="ECO:0007669"/>
    <property type="project" value="UniProtKB-UniRule"/>
</dbReference>
<reference evidence="14" key="1">
    <citation type="submission" date="2016-11" db="EMBL/GenBank/DDBJ databases">
        <authorList>
            <person name="Varghese N."/>
            <person name="Submissions S."/>
        </authorList>
    </citation>
    <scope>NUCLEOTIDE SEQUENCE [LARGE SCALE GENOMIC DNA]</scope>
    <source>
        <strain evidence="14">DSM 16579</strain>
    </source>
</reference>
<dbReference type="Proteomes" id="UP000184517">
    <property type="component" value="Unassembled WGS sequence"/>
</dbReference>
<keyword evidence="4 11" id="KW-0285">Flavoprotein</keyword>
<dbReference type="PIRSF" id="PIRSF006268">
    <property type="entry name" value="ApbE"/>
    <property type="match status" value="1"/>
</dbReference>
<evidence type="ECO:0000256" key="9">
    <source>
        <dbReference type="ARBA" id="ARBA00031306"/>
    </source>
</evidence>
<dbReference type="OrthoDB" id="9778595at2"/>
<dbReference type="AlphaFoldDB" id="A0A1M5L000"/>
<evidence type="ECO:0000256" key="10">
    <source>
        <dbReference type="ARBA" id="ARBA00048540"/>
    </source>
</evidence>
<evidence type="ECO:0000256" key="6">
    <source>
        <dbReference type="ARBA" id="ARBA00022723"/>
    </source>
</evidence>
<evidence type="ECO:0000313" key="13">
    <source>
        <dbReference type="EMBL" id="SHG58089.1"/>
    </source>
</evidence>
<dbReference type="STRING" id="1122206.SAMN02745753_04171"/>
<evidence type="ECO:0000256" key="2">
    <source>
        <dbReference type="ARBA" id="ARBA00011955"/>
    </source>
</evidence>
<comment type="cofactor">
    <cofactor evidence="12">
        <name>Mg(2+)</name>
        <dbReference type="ChEBI" id="CHEBI:18420"/>
    </cofactor>
    <cofactor evidence="12">
        <name>Mn(2+)</name>
        <dbReference type="ChEBI" id="CHEBI:29035"/>
    </cofactor>
    <text evidence="12">Magnesium. Can also use manganese.</text>
</comment>
<dbReference type="Pfam" id="PF02424">
    <property type="entry name" value="ApbE"/>
    <property type="match status" value="1"/>
</dbReference>